<organism evidence="2 3">
    <name type="scientific">Kitasatospora indigofera</name>
    <dbReference type="NCBI Taxonomy" id="67307"/>
    <lineage>
        <taxon>Bacteria</taxon>
        <taxon>Bacillati</taxon>
        <taxon>Actinomycetota</taxon>
        <taxon>Actinomycetes</taxon>
        <taxon>Kitasatosporales</taxon>
        <taxon>Streptomycetaceae</taxon>
        <taxon>Kitasatospora</taxon>
    </lineage>
</organism>
<accession>A0A919KR37</accession>
<feature type="chain" id="PRO_5039526514" evidence="1">
    <location>
        <begin position="18"/>
        <end position="67"/>
    </location>
</feature>
<comment type="caution">
    <text evidence="2">The sequence shown here is derived from an EMBL/GenBank/DDBJ whole genome shotgun (WGS) entry which is preliminary data.</text>
</comment>
<protein>
    <submittedName>
        <fullName evidence="2">Uncharacterized protein</fullName>
    </submittedName>
</protein>
<name>A0A919KR37_9ACTN</name>
<evidence type="ECO:0000313" key="2">
    <source>
        <dbReference type="EMBL" id="GHH69253.1"/>
    </source>
</evidence>
<dbReference type="Proteomes" id="UP000617734">
    <property type="component" value="Unassembled WGS sequence"/>
</dbReference>
<dbReference type="AlphaFoldDB" id="A0A919KR37"/>
<proteinExistence type="predicted"/>
<dbReference type="EMBL" id="BNBO01000012">
    <property type="protein sequence ID" value="GHH69253.1"/>
    <property type="molecule type" value="Genomic_DNA"/>
</dbReference>
<evidence type="ECO:0000313" key="3">
    <source>
        <dbReference type="Proteomes" id="UP000617734"/>
    </source>
</evidence>
<keyword evidence="1" id="KW-0732">Signal</keyword>
<feature type="signal peptide" evidence="1">
    <location>
        <begin position="1"/>
        <end position="17"/>
    </location>
</feature>
<reference evidence="2" key="1">
    <citation type="journal article" date="2014" name="Int. J. Syst. Evol. Microbiol.">
        <title>Complete genome sequence of Corynebacterium casei LMG S-19264T (=DSM 44701T), isolated from a smear-ripened cheese.</title>
        <authorList>
            <consortium name="US DOE Joint Genome Institute (JGI-PGF)"/>
            <person name="Walter F."/>
            <person name="Albersmeier A."/>
            <person name="Kalinowski J."/>
            <person name="Ruckert C."/>
        </authorList>
    </citation>
    <scope>NUCLEOTIDE SEQUENCE</scope>
    <source>
        <strain evidence="2">JCM 4646</strain>
    </source>
</reference>
<gene>
    <name evidence="2" type="ORF">GCM10018781_27490</name>
</gene>
<reference evidence="2" key="2">
    <citation type="submission" date="2020-09" db="EMBL/GenBank/DDBJ databases">
        <authorList>
            <person name="Sun Q."/>
            <person name="Ohkuma M."/>
        </authorList>
    </citation>
    <scope>NUCLEOTIDE SEQUENCE</scope>
    <source>
        <strain evidence="2">JCM 4646</strain>
    </source>
</reference>
<sequence length="67" mass="6881">MTLALAWAIAVSRVVTAAADPVWTVTARSAVVAATAIAAGRVRRRRAEMGLTLTPVGVAAGIELPRV</sequence>
<keyword evidence="3" id="KW-1185">Reference proteome</keyword>
<evidence type="ECO:0000256" key="1">
    <source>
        <dbReference type="SAM" id="SignalP"/>
    </source>
</evidence>